<keyword evidence="2" id="KW-0732">Signal</keyword>
<feature type="signal peptide" evidence="2">
    <location>
        <begin position="1"/>
        <end position="28"/>
    </location>
</feature>
<organism evidence="3 4">
    <name type="scientific">Ktedonospora formicarum</name>
    <dbReference type="NCBI Taxonomy" id="2778364"/>
    <lineage>
        <taxon>Bacteria</taxon>
        <taxon>Bacillati</taxon>
        <taxon>Chloroflexota</taxon>
        <taxon>Ktedonobacteria</taxon>
        <taxon>Ktedonobacterales</taxon>
        <taxon>Ktedonobacteraceae</taxon>
        <taxon>Ktedonospora</taxon>
    </lineage>
</organism>
<evidence type="ECO:0000313" key="3">
    <source>
        <dbReference type="EMBL" id="GHO48951.1"/>
    </source>
</evidence>
<keyword evidence="1" id="KW-0812">Transmembrane</keyword>
<dbReference type="Proteomes" id="UP000612362">
    <property type="component" value="Unassembled WGS sequence"/>
</dbReference>
<gene>
    <name evidence="3" type="ORF">KSX_71140</name>
</gene>
<comment type="caution">
    <text evidence="3">The sequence shown here is derived from an EMBL/GenBank/DDBJ whole genome shotgun (WGS) entry which is preliminary data.</text>
</comment>
<keyword evidence="4" id="KW-1185">Reference proteome</keyword>
<dbReference type="RefSeq" id="WP_220198089.1">
    <property type="nucleotide sequence ID" value="NZ_BNJF01000004.1"/>
</dbReference>
<feature type="transmembrane region" description="Helical" evidence="1">
    <location>
        <begin position="193"/>
        <end position="213"/>
    </location>
</feature>
<dbReference type="AlphaFoldDB" id="A0A8J3I5B9"/>
<evidence type="ECO:0000256" key="1">
    <source>
        <dbReference type="SAM" id="Phobius"/>
    </source>
</evidence>
<dbReference type="EMBL" id="BNJF01000004">
    <property type="protein sequence ID" value="GHO48951.1"/>
    <property type="molecule type" value="Genomic_DNA"/>
</dbReference>
<protein>
    <submittedName>
        <fullName evidence="3">Uncharacterized protein</fullName>
    </submittedName>
</protein>
<feature type="chain" id="PRO_5035310248" evidence="2">
    <location>
        <begin position="29"/>
        <end position="234"/>
    </location>
</feature>
<proteinExistence type="predicted"/>
<name>A0A8J3I5B9_9CHLR</name>
<keyword evidence="1" id="KW-0472">Membrane</keyword>
<sequence length="234" mass="24490">MRKRLVISSIALVGALLLALVPFSTASAHEVRHVGNYTFIVGFLEEPANVGVRNSLDLTICNGKTCEIAGGGDDGPVANPVNDADKSLKAEVSTGSSAPLTLTLKPRDEAPGKYTSYFVPTQAGAYTFHFTGTLNGQKIDEKFTSSPNGFGEVETIVSYPSTTSATTASTPQGTETLSSLQTQLQEARTTGTLLGTIGIIVGVLGLGTAIFALTRRPKSVVQSNQVPSDEQLRG</sequence>
<evidence type="ECO:0000313" key="4">
    <source>
        <dbReference type="Proteomes" id="UP000612362"/>
    </source>
</evidence>
<keyword evidence="1" id="KW-1133">Transmembrane helix</keyword>
<reference evidence="3" key="1">
    <citation type="submission" date="2020-10" db="EMBL/GenBank/DDBJ databases">
        <title>Taxonomic study of unclassified bacteria belonging to the class Ktedonobacteria.</title>
        <authorList>
            <person name="Yabe S."/>
            <person name="Wang C.M."/>
            <person name="Zheng Y."/>
            <person name="Sakai Y."/>
            <person name="Cavaletti L."/>
            <person name="Monciardini P."/>
            <person name="Donadio S."/>
        </authorList>
    </citation>
    <scope>NUCLEOTIDE SEQUENCE</scope>
    <source>
        <strain evidence="3">SOSP1-1</strain>
    </source>
</reference>
<accession>A0A8J3I5B9</accession>
<evidence type="ECO:0000256" key="2">
    <source>
        <dbReference type="SAM" id="SignalP"/>
    </source>
</evidence>